<dbReference type="AlphaFoldDB" id="A0A8J8NYU2"/>
<dbReference type="InterPro" id="IPR052981">
    <property type="entry name" value="Ingression_C2_domain"/>
</dbReference>
<keyword evidence="4" id="KW-1185">Reference proteome</keyword>
<dbReference type="Proteomes" id="UP000785679">
    <property type="component" value="Unassembled WGS sequence"/>
</dbReference>
<reference evidence="3" key="1">
    <citation type="submission" date="2019-06" db="EMBL/GenBank/DDBJ databases">
        <authorList>
            <person name="Zheng W."/>
        </authorList>
    </citation>
    <scope>NUCLEOTIDE SEQUENCE</scope>
    <source>
        <strain evidence="3">QDHG01</strain>
    </source>
</reference>
<feature type="compositionally biased region" description="Polar residues" evidence="1">
    <location>
        <begin position="282"/>
        <end position="303"/>
    </location>
</feature>
<feature type="region of interest" description="Disordered" evidence="1">
    <location>
        <begin position="175"/>
        <end position="200"/>
    </location>
</feature>
<dbReference type="PROSITE" id="PS50004">
    <property type="entry name" value="C2"/>
    <property type="match status" value="1"/>
</dbReference>
<dbReference type="PANTHER" id="PTHR47052">
    <property type="entry name" value="CONSERVED SERINE PROLINE-RICH PROTEIN (AFU_ORTHOLOGUE AFUA_2G01790)"/>
    <property type="match status" value="1"/>
</dbReference>
<dbReference type="EMBL" id="RRYP01003329">
    <property type="protein sequence ID" value="TNV83907.1"/>
    <property type="molecule type" value="Genomic_DNA"/>
</dbReference>
<organism evidence="3 4">
    <name type="scientific">Halteria grandinella</name>
    <dbReference type="NCBI Taxonomy" id="5974"/>
    <lineage>
        <taxon>Eukaryota</taxon>
        <taxon>Sar</taxon>
        <taxon>Alveolata</taxon>
        <taxon>Ciliophora</taxon>
        <taxon>Intramacronucleata</taxon>
        <taxon>Spirotrichea</taxon>
        <taxon>Stichotrichia</taxon>
        <taxon>Sporadotrichida</taxon>
        <taxon>Halteriidae</taxon>
        <taxon>Halteria</taxon>
    </lineage>
</organism>
<gene>
    <name evidence="3" type="ORF">FGO68_gene707</name>
</gene>
<protein>
    <recommendedName>
        <fullName evidence="2">C2 domain-containing protein</fullName>
    </recommendedName>
</protein>
<evidence type="ECO:0000313" key="3">
    <source>
        <dbReference type="EMBL" id="TNV83907.1"/>
    </source>
</evidence>
<evidence type="ECO:0000313" key="4">
    <source>
        <dbReference type="Proteomes" id="UP000785679"/>
    </source>
</evidence>
<feature type="compositionally biased region" description="Polar residues" evidence="1">
    <location>
        <begin position="175"/>
        <end position="186"/>
    </location>
</feature>
<dbReference type="SMART" id="SM00239">
    <property type="entry name" value="C2"/>
    <property type="match status" value="1"/>
</dbReference>
<dbReference type="SUPFAM" id="SSF49562">
    <property type="entry name" value="C2 domain (Calcium/lipid-binding domain, CaLB)"/>
    <property type="match status" value="1"/>
</dbReference>
<comment type="caution">
    <text evidence="3">The sequence shown here is derived from an EMBL/GenBank/DDBJ whole genome shotgun (WGS) entry which is preliminary data.</text>
</comment>
<dbReference type="OrthoDB" id="270970at2759"/>
<dbReference type="InterPro" id="IPR035892">
    <property type="entry name" value="C2_domain_sf"/>
</dbReference>
<feature type="region of interest" description="Disordered" evidence="1">
    <location>
        <begin position="1"/>
        <end position="29"/>
    </location>
</feature>
<accession>A0A8J8NYU2</accession>
<evidence type="ECO:0000256" key="1">
    <source>
        <dbReference type="SAM" id="MobiDB-lite"/>
    </source>
</evidence>
<sequence length="416" mass="45659">MLQAGSISNRSNNLSVFKGGENTSKQSSPITLSIRVHEGNLMRNTEAVGKMDPFVQFIHNGDKYRTKTHKDGGFSPQWGGEEIQIPIKSINEKIVIKCLDEDFLMNDVVGEATLQVRNLYPPTKGGLGGPSHSDWVSLEYKGQIAALILIETKLNSPYTQLKPLVSNRQYNSQQINSLTPNQTPSHLKNIGGGGFAQSQHNLFQDSNKNSLAIVPPKAGARRASLEYSANSILEEGQAEKGEDKRQLKIVDEDNASSKGSSSHGNSEKHNTGDWKNAPTHLVDNNKNASDSTKNKQIQGSPSSKAARRTSIEIDTYSKLLLSSHKGKDQELNKTENYTNDCLGSSTNLTAPTAQNTTIDSQRISNFSTLALPNQKGGKLKIYVARGELTHNTEAFGEMDPYITQCMQKWRQASSLE</sequence>
<dbReference type="Gene3D" id="2.60.40.150">
    <property type="entry name" value="C2 domain"/>
    <property type="match status" value="1"/>
</dbReference>
<feature type="region of interest" description="Disordered" evidence="1">
    <location>
        <begin position="252"/>
        <end position="309"/>
    </location>
</feature>
<dbReference type="Pfam" id="PF00168">
    <property type="entry name" value="C2"/>
    <property type="match status" value="1"/>
</dbReference>
<feature type="domain" description="C2" evidence="2">
    <location>
        <begin position="11"/>
        <end position="131"/>
    </location>
</feature>
<proteinExistence type="predicted"/>
<dbReference type="CDD" id="cd00030">
    <property type="entry name" value="C2"/>
    <property type="match status" value="1"/>
</dbReference>
<evidence type="ECO:0000259" key="2">
    <source>
        <dbReference type="PROSITE" id="PS50004"/>
    </source>
</evidence>
<name>A0A8J8NYU2_HALGN</name>
<dbReference type="InterPro" id="IPR000008">
    <property type="entry name" value="C2_dom"/>
</dbReference>
<dbReference type="PANTHER" id="PTHR47052:SF3">
    <property type="entry name" value="INGRESSION PROTEIN 1"/>
    <property type="match status" value="1"/>
</dbReference>